<name>A0A7Y0SN64_VIBPH</name>
<sequence>KISANSKAYVPLFLALKANDIEYWASNNISARTRLPVFLRILINSTGQQLTKVDFPGNDDGERAGWDGFVISDEGSPWIPKGKSGWEFGVTGNVKGKADGDFDKSVKATSDSDRADMTFVFVT</sequence>
<evidence type="ECO:0000313" key="2">
    <source>
        <dbReference type="Proteomes" id="UP000518904"/>
    </source>
</evidence>
<proteinExistence type="predicted"/>
<gene>
    <name evidence="1" type="ORF">HKB16_27150</name>
</gene>
<reference evidence="1 2" key="1">
    <citation type="submission" date="2020-04" db="EMBL/GenBank/DDBJ databases">
        <title>Whole-genome sequencing of Vibrio spp. from China reveals different genetic environments of blaCTX-M-14 among diverse lineages.</title>
        <authorList>
            <person name="Zheng Z."/>
            <person name="Ye L."/>
            <person name="Chen S."/>
        </authorList>
    </citation>
    <scope>NUCLEOTIDE SEQUENCE [LARGE SCALE GENOMIC DNA]</scope>
    <source>
        <strain evidence="1 2">Vb0551</strain>
    </source>
</reference>
<organism evidence="1 2">
    <name type="scientific">Vibrio parahaemolyticus</name>
    <dbReference type="NCBI Taxonomy" id="670"/>
    <lineage>
        <taxon>Bacteria</taxon>
        <taxon>Pseudomonadati</taxon>
        <taxon>Pseudomonadota</taxon>
        <taxon>Gammaproteobacteria</taxon>
        <taxon>Vibrionales</taxon>
        <taxon>Vibrionaceae</taxon>
        <taxon>Vibrio</taxon>
    </lineage>
</organism>
<evidence type="ECO:0000313" key="1">
    <source>
        <dbReference type="EMBL" id="NMU86531.1"/>
    </source>
</evidence>
<accession>A0A7Y0SN64</accession>
<comment type="caution">
    <text evidence="1">The sequence shown here is derived from an EMBL/GenBank/DDBJ whole genome shotgun (WGS) entry which is preliminary data.</text>
</comment>
<dbReference type="Proteomes" id="UP000518904">
    <property type="component" value="Unassembled WGS sequence"/>
</dbReference>
<dbReference type="EMBL" id="JABCLB010002417">
    <property type="protein sequence ID" value="NMU86531.1"/>
    <property type="molecule type" value="Genomic_DNA"/>
</dbReference>
<feature type="non-terminal residue" evidence="1">
    <location>
        <position position="1"/>
    </location>
</feature>
<dbReference type="AlphaFoldDB" id="A0A7Y0SN64"/>
<protein>
    <submittedName>
        <fullName evidence="1">Uncharacterized protein</fullName>
    </submittedName>
</protein>
<feature type="non-terminal residue" evidence="1">
    <location>
        <position position="123"/>
    </location>
</feature>